<dbReference type="PANTHER" id="PTHR21397">
    <property type="entry name" value="CHROMATIN COMPLEXES SUBUNIT BAP18-RELATED"/>
    <property type="match status" value="1"/>
</dbReference>
<dbReference type="CDD" id="cd22209">
    <property type="entry name" value="EMC10"/>
    <property type="match status" value="1"/>
</dbReference>
<keyword evidence="4 9" id="KW-0812">Transmembrane</keyword>
<evidence type="ECO:0000256" key="5">
    <source>
        <dbReference type="ARBA" id="ARBA00022729"/>
    </source>
</evidence>
<evidence type="ECO:0000256" key="6">
    <source>
        <dbReference type="ARBA" id="ARBA00022824"/>
    </source>
</evidence>
<feature type="transmembrane region" description="Helical" evidence="9">
    <location>
        <begin position="198"/>
        <end position="216"/>
    </location>
</feature>
<proteinExistence type="inferred from homology"/>
<feature type="signal peptide" evidence="10">
    <location>
        <begin position="1"/>
        <end position="20"/>
    </location>
</feature>
<evidence type="ECO:0000256" key="7">
    <source>
        <dbReference type="ARBA" id="ARBA00022989"/>
    </source>
</evidence>
<dbReference type="Pfam" id="PF21203">
    <property type="entry name" value="ECM10"/>
    <property type="match status" value="1"/>
</dbReference>
<comment type="subcellular location">
    <subcellularLocation>
        <location evidence="1">Endoplasmic reticulum membrane</location>
        <topology evidence="1">Single-pass type I membrane protein</topology>
    </subcellularLocation>
</comment>
<evidence type="ECO:0000256" key="2">
    <source>
        <dbReference type="ARBA" id="ARBA00007695"/>
    </source>
</evidence>
<feature type="chain" id="PRO_5028806997" description="ER membrane protein complex subunit 10" evidence="10">
    <location>
        <begin position="21"/>
        <end position="226"/>
    </location>
</feature>
<evidence type="ECO:0000256" key="3">
    <source>
        <dbReference type="ARBA" id="ARBA00020105"/>
    </source>
</evidence>
<keyword evidence="11" id="KW-1185">Reference proteome</keyword>
<evidence type="ECO:0000256" key="8">
    <source>
        <dbReference type="ARBA" id="ARBA00023136"/>
    </source>
</evidence>
<dbReference type="AlphaFoldDB" id="A0A7E5X330"/>
<dbReference type="GeneID" id="113508312"/>
<gene>
    <name evidence="12" type="primary">LOC113508312</name>
</gene>
<evidence type="ECO:0000313" key="12">
    <source>
        <dbReference type="RefSeq" id="XP_026747069.1"/>
    </source>
</evidence>
<protein>
    <recommendedName>
        <fullName evidence="3">ER membrane protein complex subunit 10</fullName>
    </recommendedName>
</protein>
<dbReference type="CTD" id="284361"/>
<dbReference type="GO" id="GO:0072546">
    <property type="term" value="C:EMC complex"/>
    <property type="evidence" value="ECO:0007669"/>
    <property type="project" value="TreeGrafter"/>
</dbReference>
<keyword evidence="8 9" id="KW-0472">Membrane</keyword>
<reference evidence="12" key="1">
    <citation type="submission" date="2025-08" db="UniProtKB">
        <authorList>
            <consortium name="RefSeq"/>
        </authorList>
    </citation>
    <scope>IDENTIFICATION</scope>
</reference>
<dbReference type="FunCoup" id="A0A7E5X330">
    <property type="interactions" value="684"/>
</dbReference>
<evidence type="ECO:0000256" key="9">
    <source>
        <dbReference type="SAM" id="Phobius"/>
    </source>
</evidence>
<dbReference type="RefSeq" id="XP_026747069.1">
    <property type="nucleotide sequence ID" value="XM_026891268.1"/>
</dbReference>
<accession>A0A7E5X330</accession>
<keyword evidence="7 9" id="KW-1133">Transmembrane helix</keyword>
<dbReference type="KEGG" id="tnl:113508312"/>
<dbReference type="Proteomes" id="UP000322000">
    <property type="component" value="Chromosome 2"/>
</dbReference>
<sequence length="226" mass="24963">MRLHMIAVLTLLGVVNYAAGIDYDGWLNIKIEHSLNCGHERYCSRGNISLKSIRAGSTSVIEQIPFTKQHIEELKSIAEVNGFYTMRTVVTSADNSKGTEFFSSVKADAFLENGLSDVINAWVLPNGAVIAVSFQVTNSSQPLLKGASSHKINSNFFLRYVEQAPVPDTASYIQKLEREREAREKGDVKDNRSFLAKYWMYIVPIAIFVMISGATNPEPAGAQGGR</sequence>
<name>A0A7E5X330_TRINI</name>
<evidence type="ECO:0000256" key="10">
    <source>
        <dbReference type="SAM" id="SignalP"/>
    </source>
</evidence>
<evidence type="ECO:0000256" key="4">
    <source>
        <dbReference type="ARBA" id="ARBA00022692"/>
    </source>
</evidence>
<organism evidence="11 12">
    <name type="scientific">Trichoplusia ni</name>
    <name type="common">Cabbage looper</name>
    <dbReference type="NCBI Taxonomy" id="7111"/>
    <lineage>
        <taxon>Eukaryota</taxon>
        <taxon>Metazoa</taxon>
        <taxon>Ecdysozoa</taxon>
        <taxon>Arthropoda</taxon>
        <taxon>Hexapoda</taxon>
        <taxon>Insecta</taxon>
        <taxon>Pterygota</taxon>
        <taxon>Neoptera</taxon>
        <taxon>Endopterygota</taxon>
        <taxon>Lepidoptera</taxon>
        <taxon>Glossata</taxon>
        <taxon>Ditrysia</taxon>
        <taxon>Noctuoidea</taxon>
        <taxon>Noctuidae</taxon>
        <taxon>Plusiinae</taxon>
        <taxon>Trichoplusia</taxon>
    </lineage>
</organism>
<dbReference type="OrthoDB" id="1894652at2759"/>
<evidence type="ECO:0000256" key="1">
    <source>
        <dbReference type="ARBA" id="ARBA00004115"/>
    </source>
</evidence>
<dbReference type="PANTHER" id="PTHR21397:SF4">
    <property type="entry name" value="ER MEMBRANE PROTEIN COMPLEX SUBUNIT 10"/>
    <property type="match status" value="1"/>
</dbReference>
<evidence type="ECO:0000313" key="11">
    <source>
        <dbReference type="Proteomes" id="UP000322000"/>
    </source>
</evidence>
<dbReference type="InParanoid" id="A0A7E5X330"/>
<keyword evidence="6" id="KW-0256">Endoplasmic reticulum</keyword>
<comment type="similarity">
    <text evidence="2">Belongs to the EMC10 family.</text>
</comment>
<keyword evidence="5 10" id="KW-0732">Signal</keyword>